<dbReference type="EMBL" id="AAAJCR010000008">
    <property type="protein sequence ID" value="EAC5950054.1"/>
    <property type="molecule type" value="Genomic_DNA"/>
</dbReference>
<reference evidence="22" key="3">
    <citation type="submission" date="2019-10" db="EMBL/GenBank/DDBJ databases">
        <authorList>
            <consortium name="NCBI Pathogen Detection Project"/>
        </authorList>
    </citation>
    <scope>NUCLEOTIDE SEQUENCE</scope>
    <source>
        <strain evidence="22">Sam_F526FDD3-C0F7-43DB-B204-E231FEF9C926</strain>
    </source>
</reference>
<dbReference type="GO" id="GO:0006298">
    <property type="term" value="P:mismatch repair"/>
    <property type="evidence" value="ECO:0007669"/>
    <property type="project" value="TreeGrafter"/>
</dbReference>
<feature type="binding site" evidence="14 15">
    <location>
        <position position="98"/>
    </location>
    <ligand>
        <name>a divalent metal cation</name>
        <dbReference type="ChEBI" id="CHEBI:60240"/>
    </ligand>
</feature>
<comment type="function">
    <text evidence="3 14">Endonuclease that specifically degrades the RNA of RNA-DNA hybrids.</text>
</comment>
<dbReference type="EMBL" id="AACKFB010000027">
    <property type="protein sequence ID" value="EAK9429275.1"/>
    <property type="molecule type" value="Genomic_DNA"/>
</dbReference>
<evidence type="ECO:0000313" key="20">
    <source>
        <dbReference type="EMBL" id="EAK9429275.1"/>
    </source>
</evidence>
<evidence type="ECO:0000313" key="22">
    <source>
        <dbReference type="EMBL" id="HAA8490640.1"/>
    </source>
</evidence>
<dbReference type="GO" id="GO:0000287">
    <property type="term" value="F:magnesium ion binding"/>
    <property type="evidence" value="ECO:0007669"/>
    <property type="project" value="UniProtKB-UniRule"/>
</dbReference>
<dbReference type="InterPro" id="IPR024568">
    <property type="entry name" value="RNase_HIII_N"/>
</dbReference>
<name>A0A3H0RDL1_LISMN</name>
<evidence type="ECO:0000256" key="3">
    <source>
        <dbReference type="ARBA" id="ARBA00004065"/>
    </source>
</evidence>
<dbReference type="GO" id="GO:0005737">
    <property type="term" value="C:cytoplasm"/>
    <property type="evidence" value="ECO:0007669"/>
    <property type="project" value="UniProtKB-SubCell"/>
</dbReference>
<evidence type="ECO:0000256" key="7">
    <source>
        <dbReference type="ARBA" id="ARBA00021407"/>
    </source>
</evidence>
<evidence type="ECO:0000256" key="10">
    <source>
        <dbReference type="ARBA" id="ARBA00022723"/>
    </source>
</evidence>
<dbReference type="Proteomes" id="UP000355989">
    <property type="component" value="Unassembled WGS sequence"/>
</dbReference>
<evidence type="ECO:0000313" key="24">
    <source>
        <dbReference type="Proteomes" id="UP000355989"/>
    </source>
</evidence>
<dbReference type="FunFam" id="3.30.420.10:FF:000047">
    <property type="entry name" value="Ribonuclease HIII"/>
    <property type="match status" value="1"/>
</dbReference>
<evidence type="ECO:0000256" key="9">
    <source>
        <dbReference type="ARBA" id="ARBA00022722"/>
    </source>
</evidence>
<dbReference type="CDD" id="cd06590">
    <property type="entry name" value="RNase_HII_bacteria_HIII_like"/>
    <property type="match status" value="1"/>
</dbReference>
<keyword evidence="10 14" id="KW-0479">Metal-binding</keyword>
<evidence type="ECO:0000313" key="23">
    <source>
        <dbReference type="Proteomes" id="UP000335978"/>
    </source>
</evidence>
<evidence type="ECO:0000256" key="5">
    <source>
        <dbReference type="ARBA" id="ARBA00008378"/>
    </source>
</evidence>
<feature type="binding site" evidence="14 15">
    <location>
        <position position="202"/>
    </location>
    <ligand>
        <name>a divalent metal cation</name>
        <dbReference type="ChEBI" id="CHEBI:60240"/>
    </ligand>
</feature>
<organism evidence="19 24">
    <name type="scientific">Listeria monocytogenes</name>
    <dbReference type="NCBI Taxonomy" id="1639"/>
    <lineage>
        <taxon>Bacteria</taxon>
        <taxon>Bacillati</taxon>
        <taxon>Bacillota</taxon>
        <taxon>Bacilli</taxon>
        <taxon>Bacillales</taxon>
        <taxon>Listeriaceae</taxon>
        <taxon>Listeria</taxon>
    </lineage>
</organism>
<comment type="catalytic activity">
    <reaction evidence="1 14 15">
        <text>Endonucleolytic cleavage to 5'-phosphomonoester.</text>
        <dbReference type="EC" id="3.1.26.4"/>
    </reaction>
</comment>
<protein>
    <recommendedName>
        <fullName evidence="7 14">Ribonuclease HIII</fullName>
        <shortName evidence="14">RNase HIII</shortName>
        <ecNumber evidence="6 14">3.1.26.4</ecNumber>
    </recommendedName>
</protein>
<evidence type="ECO:0000313" key="26">
    <source>
        <dbReference type="Proteomes" id="UP000378540"/>
    </source>
</evidence>
<dbReference type="GO" id="GO:0004523">
    <property type="term" value="F:RNA-DNA hybrid ribonuclease activity"/>
    <property type="evidence" value="ECO:0007669"/>
    <property type="project" value="UniProtKB-UniRule"/>
</dbReference>
<keyword evidence="8 14" id="KW-0963">Cytoplasm</keyword>
<evidence type="ECO:0000313" key="25">
    <source>
        <dbReference type="Proteomes" id="UP000356407"/>
    </source>
</evidence>
<comment type="caution">
    <text evidence="19">The sequence shown here is derived from an EMBL/GenBank/DDBJ whole genome shotgun (WGS) entry which is preliminary data.</text>
</comment>
<dbReference type="PANTHER" id="PTHR10954:SF23">
    <property type="entry name" value="RIBONUCLEASE"/>
    <property type="match status" value="1"/>
</dbReference>
<dbReference type="GO" id="GO:0003723">
    <property type="term" value="F:RNA binding"/>
    <property type="evidence" value="ECO:0007669"/>
    <property type="project" value="UniProtKB-UniRule"/>
</dbReference>
<dbReference type="EC" id="3.1.26.4" evidence="6 14"/>
<feature type="binding site" evidence="14 15">
    <location>
        <position position="97"/>
    </location>
    <ligand>
        <name>a divalent metal cation</name>
        <dbReference type="ChEBI" id="CHEBI:60240"/>
    </ligand>
</feature>
<keyword evidence="12 14" id="KW-0378">Hydrolase</keyword>
<comment type="similarity">
    <text evidence="5 14">Belongs to the RNase HII family. RnhC subfamily.</text>
</comment>
<evidence type="ECO:0000256" key="13">
    <source>
        <dbReference type="ARBA" id="ARBA00022842"/>
    </source>
</evidence>
<dbReference type="Proteomes" id="UP000356407">
    <property type="component" value="Unassembled WGS sequence"/>
</dbReference>
<dbReference type="InterPro" id="IPR001352">
    <property type="entry name" value="RNase_HII/HIII"/>
</dbReference>
<dbReference type="Gene3D" id="3.30.310.10">
    <property type="entry name" value="TATA-Binding Protein"/>
    <property type="match status" value="1"/>
</dbReference>
<evidence type="ECO:0000256" key="8">
    <source>
        <dbReference type="ARBA" id="ARBA00022490"/>
    </source>
</evidence>
<proteinExistence type="inferred from homology"/>
<dbReference type="EMBL" id="AAAICE010000007">
    <property type="protein sequence ID" value="EAC3882445.1"/>
    <property type="molecule type" value="Genomic_DNA"/>
</dbReference>
<evidence type="ECO:0000313" key="17">
    <source>
        <dbReference type="EMBL" id="EAC3882445.1"/>
    </source>
</evidence>
<evidence type="ECO:0000256" key="14">
    <source>
        <dbReference type="HAMAP-Rule" id="MF_00053"/>
    </source>
</evidence>
<dbReference type="Proteomes" id="UP000484022">
    <property type="component" value="Unassembled WGS sequence"/>
</dbReference>
<comment type="subcellular location">
    <subcellularLocation>
        <location evidence="4 14">Cytoplasm</location>
    </subcellularLocation>
</comment>
<evidence type="ECO:0000313" key="28">
    <source>
        <dbReference type="Proteomes" id="UP000840567"/>
    </source>
</evidence>
<evidence type="ECO:0000313" key="19">
    <source>
        <dbReference type="EMBL" id="EAE1094870.1"/>
    </source>
</evidence>
<evidence type="ECO:0000256" key="2">
    <source>
        <dbReference type="ARBA" id="ARBA00001946"/>
    </source>
</evidence>
<dbReference type="HAMAP" id="MF_00053">
    <property type="entry name" value="RNase_HIII"/>
    <property type="match status" value="1"/>
</dbReference>
<accession>A0A3H0RDL1</accession>
<dbReference type="Proteomes" id="UP000840567">
    <property type="component" value="Unassembled WGS sequence"/>
</dbReference>
<dbReference type="InterPro" id="IPR004641">
    <property type="entry name" value="RNase_HIII"/>
</dbReference>
<reference evidence="24 26" key="2">
    <citation type="submission" date="2018-06" db="EMBL/GenBank/DDBJ databases">
        <authorList>
            <consortium name="GenomeTrakr: Next Generation Sequencing Network for Food Pathogen Tracability"/>
        </authorList>
    </citation>
    <scope>NUCLEOTIDE SEQUENCE [LARGE SCALE GENOMIC DNA]</scope>
    <source>
        <strain evidence="17 25">CFSAN060999</strain>
        <strain evidence="21 23">CFSAN085184</strain>
        <strain evidence="18 26">FDA00009539</strain>
        <strain evidence="20">FDA00014181</strain>
        <strain evidence="27">FDA1077646-S145-002</strain>
        <strain evidence="19 24">FLAG-78586</strain>
    </source>
</reference>
<dbReference type="Pfam" id="PF11858">
    <property type="entry name" value="DUF3378"/>
    <property type="match status" value="1"/>
</dbReference>
<dbReference type="InterPro" id="IPR024567">
    <property type="entry name" value="RNase_HII/HIII_dom"/>
</dbReference>
<dbReference type="GO" id="GO:0043137">
    <property type="term" value="P:DNA replication, removal of RNA primer"/>
    <property type="evidence" value="ECO:0007669"/>
    <property type="project" value="TreeGrafter"/>
</dbReference>
<dbReference type="CDD" id="cd14796">
    <property type="entry name" value="RNAse_HIII_N"/>
    <property type="match status" value="1"/>
</dbReference>
<dbReference type="InterPro" id="IPR036397">
    <property type="entry name" value="RNaseH_sf"/>
</dbReference>
<dbReference type="EMBL" id="AAAQOE010000001">
    <property type="protein sequence ID" value="EAE1094870.1"/>
    <property type="molecule type" value="Genomic_DNA"/>
</dbReference>
<keyword evidence="13 14" id="KW-0460">Magnesium</keyword>
<evidence type="ECO:0000256" key="1">
    <source>
        <dbReference type="ARBA" id="ARBA00000077"/>
    </source>
</evidence>
<dbReference type="InterPro" id="IPR012337">
    <property type="entry name" value="RNaseH-like_sf"/>
</dbReference>
<dbReference type="Pfam" id="PF01351">
    <property type="entry name" value="RNase_HII"/>
    <property type="match status" value="1"/>
</dbReference>
<dbReference type="AlphaFoldDB" id="A0A3H0RDL1"/>
<keyword evidence="11 14" id="KW-0255">Endonuclease</keyword>
<dbReference type="PROSITE" id="PS51975">
    <property type="entry name" value="RNASE_H_2"/>
    <property type="match status" value="1"/>
</dbReference>
<evidence type="ECO:0000313" key="21">
    <source>
        <dbReference type="EMBL" id="EDH0839953.1"/>
    </source>
</evidence>
<gene>
    <name evidence="14" type="primary">rnhC</name>
    <name evidence="18" type="ORF">AP104_11725</name>
    <name evidence="19" type="ORF">APD94_02775</name>
    <name evidence="17" type="ORF">B4X68_10480</name>
    <name evidence="20" type="ORF">FC284_13165</name>
    <name evidence="21" type="ORF">GCV64_02480</name>
    <name evidence="22" type="ORF">GHO09_09030</name>
</gene>
<dbReference type="EMBL" id="DAAEQL010000004">
    <property type="protein sequence ID" value="HAA8490640.1"/>
    <property type="molecule type" value="Genomic_DNA"/>
</dbReference>
<evidence type="ECO:0000256" key="6">
    <source>
        <dbReference type="ARBA" id="ARBA00012180"/>
    </source>
</evidence>
<dbReference type="NCBIfam" id="TIGR00716">
    <property type="entry name" value="rnhC"/>
    <property type="match status" value="1"/>
</dbReference>
<dbReference type="SUPFAM" id="SSF53098">
    <property type="entry name" value="Ribonuclease H-like"/>
    <property type="match status" value="1"/>
</dbReference>
<dbReference type="Proteomes" id="UP000335978">
    <property type="component" value="Unassembled WGS sequence"/>
</dbReference>
<sequence>MANTVILVDQPTLEKMKQTYLPFSNPKLPPGAVFAAKKPGVSITGYKSRKVMFQGVNGEAEAKKWVATLPESKAKAPSVSKGILPANFASKNVIGSDEVGTGDFFGPITVCAAYVDAEMMPLLKELGVKDSKAMKDPEICRIAEKIMPLVPHSVLLCPNPKYNELQKRGMNQGQMKALLHNRAIENVLKKLAPIKPEAILIDQFAEKNTYYRYLAKEPSIIREDVFFATKAEGLHLSVAAASIIARYKFVQAFDAMSKEVGISLPKGAGPHVDAVAAEIIERFGLETLAKYTKQHFANTEKALKMVKK</sequence>
<evidence type="ECO:0000256" key="4">
    <source>
        <dbReference type="ARBA" id="ARBA00004496"/>
    </source>
</evidence>
<evidence type="ECO:0000256" key="12">
    <source>
        <dbReference type="ARBA" id="ARBA00022801"/>
    </source>
</evidence>
<evidence type="ECO:0000256" key="11">
    <source>
        <dbReference type="ARBA" id="ARBA00022759"/>
    </source>
</evidence>
<dbReference type="PANTHER" id="PTHR10954">
    <property type="entry name" value="RIBONUCLEASE H2 SUBUNIT A"/>
    <property type="match status" value="1"/>
</dbReference>
<dbReference type="Gene3D" id="3.30.420.10">
    <property type="entry name" value="Ribonuclease H-like superfamily/Ribonuclease H"/>
    <property type="match status" value="1"/>
</dbReference>
<dbReference type="GO" id="GO:0032299">
    <property type="term" value="C:ribonuclease H2 complex"/>
    <property type="evidence" value="ECO:0007669"/>
    <property type="project" value="TreeGrafter"/>
</dbReference>
<evidence type="ECO:0000256" key="15">
    <source>
        <dbReference type="PROSITE-ProRule" id="PRU01319"/>
    </source>
</evidence>
<comment type="cofactor">
    <cofactor evidence="14 15">
        <name>Mn(2+)</name>
        <dbReference type="ChEBI" id="CHEBI:29035"/>
    </cofactor>
    <cofactor evidence="14 15">
        <name>Mg(2+)</name>
        <dbReference type="ChEBI" id="CHEBI:18420"/>
    </cofactor>
    <text evidence="14 15">Manganese or magnesium. Binds 1 divalent metal ion per monomer in the absence of substrate. May bind a second metal ion after substrate binding.</text>
</comment>
<dbReference type="InterPro" id="IPR012295">
    <property type="entry name" value="TBP_dom_sf"/>
</dbReference>
<evidence type="ECO:0000313" key="27">
    <source>
        <dbReference type="Proteomes" id="UP000484022"/>
    </source>
</evidence>
<evidence type="ECO:0000259" key="16">
    <source>
        <dbReference type="PROSITE" id="PS51975"/>
    </source>
</evidence>
<reference evidence="22 28" key="1">
    <citation type="journal article" date="2018" name="Genome Biol.">
        <title>SKESA: strategic k-mer extension for scrupulous assemblies.</title>
        <authorList>
            <person name="Souvorov A."/>
            <person name="Agarwala R."/>
            <person name="Lipman D.J."/>
        </authorList>
    </citation>
    <scope>NUCLEOTIDE SEQUENCE [LARGE SCALE GENOMIC DNA]</scope>
    <source>
        <strain evidence="22">Sam_F526FDD3-C0F7-43DB-B204-E231FEF9C926</strain>
    </source>
</reference>
<feature type="domain" description="RNase H type-2" evidence="16">
    <location>
        <begin position="91"/>
        <end position="308"/>
    </location>
</feature>
<dbReference type="RefSeq" id="WP_072215733.1">
    <property type="nucleotide sequence ID" value="NC_021837.1"/>
</dbReference>
<evidence type="ECO:0000313" key="18">
    <source>
        <dbReference type="EMBL" id="EAC5950054.1"/>
    </source>
</evidence>
<dbReference type="Proteomes" id="UP000378540">
    <property type="component" value="Unassembled WGS sequence"/>
</dbReference>
<dbReference type="EMBL" id="AAMGHX010000001">
    <property type="protein sequence ID" value="EDH0839953.1"/>
    <property type="molecule type" value="Genomic_DNA"/>
</dbReference>
<comment type="cofactor">
    <cofactor evidence="2">
        <name>Mg(2+)</name>
        <dbReference type="ChEBI" id="CHEBI:18420"/>
    </cofactor>
</comment>
<keyword evidence="9 14" id="KW-0540">Nuclease</keyword>
<dbReference type="PIRSF" id="PIRSF037748">
    <property type="entry name" value="RnhC"/>
    <property type="match status" value="1"/>
</dbReference>